<dbReference type="EMBL" id="QHLY01000013">
    <property type="protein sequence ID" value="PXA65696.1"/>
    <property type="molecule type" value="Genomic_DNA"/>
</dbReference>
<evidence type="ECO:0000313" key="2">
    <source>
        <dbReference type="Proteomes" id="UP000246722"/>
    </source>
</evidence>
<dbReference type="Gene3D" id="2.160.20.10">
    <property type="entry name" value="Single-stranded right-handed beta-helix, Pectin lyase-like"/>
    <property type="match status" value="1"/>
</dbReference>
<proteinExistence type="predicted"/>
<organism evidence="1 2">
    <name type="scientific">Cryobacterium arcticum</name>
    <dbReference type="NCBI Taxonomy" id="670052"/>
    <lineage>
        <taxon>Bacteria</taxon>
        <taxon>Bacillati</taxon>
        <taxon>Actinomycetota</taxon>
        <taxon>Actinomycetes</taxon>
        <taxon>Micrococcales</taxon>
        <taxon>Microbacteriaceae</taxon>
        <taxon>Cryobacterium</taxon>
    </lineage>
</organism>
<dbReference type="AlphaFoldDB" id="A0A317ZPP0"/>
<sequence>MHNGDLNITKAGTVIDGQDIRGLVKISAPNVTIKNSVIRGRALTGVAPLINNLGGQSGLKIVDTELFPSTASPYAMGIYGYNFTATRVNIHGVIDSVHLTGGNVVIEKSWLHNNLHYSSDPNHGGSPSHDDSIQIQKGDNIKVVNNNISGAFNSGIQITQDTGKVSNFTFTGNYANGGGCTVNIAEKSYGPVQGVKIADNTFGRDTKVSNCAIIAKSTTKIDLARNYYVPDKTLVSVHKG</sequence>
<dbReference type="SMART" id="SM00710">
    <property type="entry name" value="PbH1"/>
    <property type="match status" value="4"/>
</dbReference>
<dbReference type="InterPro" id="IPR011050">
    <property type="entry name" value="Pectin_lyase_fold/virulence"/>
</dbReference>
<protein>
    <recommendedName>
        <fullName evidence="3">Right handed beta helix domain-containing protein</fullName>
    </recommendedName>
</protein>
<reference evidence="1 2" key="1">
    <citation type="submission" date="2018-05" db="EMBL/GenBank/DDBJ databases">
        <title>Genetic diversity of glacier-inhabiting Cryobacterium bacteria in China and description of Cryobacterium mengkeensis sp. nov. and Arthrobacter glacialis sp. nov.</title>
        <authorList>
            <person name="Liu Q."/>
            <person name="Xin Y.-H."/>
        </authorList>
    </citation>
    <scope>NUCLEOTIDE SEQUENCE [LARGE SCALE GENOMIC DNA]</scope>
    <source>
        <strain evidence="1 2">SK-1</strain>
    </source>
</reference>
<dbReference type="InterPro" id="IPR006626">
    <property type="entry name" value="PbH1"/>
</dbReference>
<dbReference type="Proteomes" id="UP000246722">
    <property type="component" value="Unassembled WGS sequence"/>
</dbReference>
<comment type="caution">
    <text evidence="1">The sequence shown here is derived from an EMBL/GenBank/DDBJ whole genome shotgun (WGS) entry which is preliminary data.</text>
</comment>
<dbReference type="SUPFAM" id="SSF51126">
    <property type="entry name" value="Pectin lyase-like"/>
    <property type="match status" value="1"/>
</dbReference>
<evidence type="ECO:0008006" key="3">
    <source>
        <dbReference type="Google" id="ProtNLM"/>
    </source>
</evidence>
<gene>
    <name evidence="1" type="ORF">CTB96_19705</name>
</gene>
<name>A0A317ZPP0_9MICO</name>
<dbReference type="InterPro" id="IPR012334">
    <property type="entry name" value="Pectin_lyas_fold"/>
</dbReference>
<keyword evidence="2" id="KW-1185">Reference proteome</keyword>
<evidence type="ECO:0000313" key="1">
    <source>
        <dbReference type="EMBL" id="PXA65696.1"/>
    </source>
</evidence>
<accession>A0A317ZPP0</accession>